<protein>
    <submittedName>
        <fullName evidence="2">NAD-dependent epimerase</fullName>
    </submittedName>
</protein>
<dbReference type="InterPro" id="IPR001509">
    <property type="entry name" value="Epimerase_deHydtase"/>
</dbReference>
<proteinExistence type="predicted"/>
<feature type="non-terminal residue" evidence="2">
    <location>
        <position position="1"/>
    </location>
</feature>
<dbReference type="Gene3D" id="3.40.50.720">
    <property type="entry name" value="NAD(P)-binding Rossmann-like Domain"/>
    <property type="match status" value="1"/>
</dbReference>
<accession>A0ABS6S097</accession>
<keyword evidence="3" id="KW-1185">Reference proteome</keyword>
<dbReference type="InterPro" id="IPR036291">
    <property type="entry name" value="NAD(P)-bd_dom_sf"/>
</dbReference>
<feature type="domain" description="NAD-dependent epimerase/dehydratase" evidence="1">
    <location>
        <begin position="4"/>
        <end position="68"/>
    </location>
</feature>
<dbReference type="Proteomes" id="UP001196980">
    <property type="component" value="Unassembled WGS sequence"/>
</dbReference>
<reference evidence="2 3" key="1">
    <citation type="journal article" date="2020" name="J Geophys Res Biogeosci">
        <title>Magnetotaxis as an Adaptation to Enable Bacterial Shuttling of Microbial Sulfur and Sulfur Cycling Across Aquatic Oxic#Anoxic Interfaces.</title>
        <authorList>
            <person name="Li J."/>
            <person name="Liu P."/>
            <person name="Wang J."/>
            <person name="Roberts A.P."/>
            <person name="Pan Y."/>
        </authorList>
    </citation>
    <scope>NUCLEOTIDE SEQUENCE [LARGE SCALE GENOMIC DNA]</scope>
    <source>
        <strain evidence="2 3">MYR-1_YQ</strain>
    </source>
</reference>
<evidence type="ECO:0000313" key="3">
    <source>
        <dbReference type="Proteomes" id="UP001196980"/>
    </source>
</evidence>
<dbReference type="RefSeq" id="WP_333782988.1">
    <property type="nucleotide sequence ID" value="NZ_JABXWD010000229.1"/>
</dbReference>
<organism evidence="2 3">
    <name type="scientific">Candidatus Magnetobacterium casense</name>
    <dbReference type="NCBI Taxonomy" id="1455061"/>
    <lineage>
        <taxon>Bacteria</taxon>
        <taxon>Pseudomonadati</taxon>
        <taxon>Nitrospirota</taxon>
        <taxon>Thermodesulfovibrionia</taxon>
        <taxon>Thermodesulfovibrionales</taxon>
        <taxon>Candidatus Magnetobacteriaceae</taxon>
        <taxon>Candidatus Magnetobacterium</taxon>
    </lineage>
</organism>
<name>A0ABS6S097_9BACT</name>
<sequence length="143" mass="16642">CLTGPNHSGAQLHGFLSYLMRCAIVREPYTIFGYKGKQVRDNIHCHDLVNMFWHFYQRPGIAAVYNAGGSRHSNCSILEAIAICERLTGNRMRYSYVETNRIGDHIWWISDVGKFKAHYPQWKFEYDLVGILSEILETMQKRL</sequence>
<comment type="caution">
    <text evidence="2">The sequence shown here is derived from an EMBL/GenBank/DDBJ whole genome shotgun (WGS) entry which is preliminary data.</text>
</comment>
<dbReference type="SUPFAM" id="SSF51735">
    <property type="entry name" value="NAD(P)-binding Rossmann-fold domains"/>
    <property type="match status" value="1"/>
</dbReference>
<dbReference type="Pfam" id="PF01370">
    <property type="entry name" value="Epimerase"/>
    <property type="match status" value="1"/>
</dbReference>
<evidence type="ECO:0000313" key="2">
    <source>
        <dbReference type="EMBL" id="MBV6342287.1"/>
    </source>
</evidence>
<dbReference type="EMBL" id="JABXWD010000229">
    <property type="protein sequence ID" value="MBV6342287.1"/>
    <property type="molecule type" value="Genomic_DNA"/>
</dbReference>
<evidence type="ECO:0000259" key="1">
    <source>
        <dbReference type="Pfam" id="PF01370"/>
    </source>
</evidence>
<gene>
    <name evidence="2" type="ORF">HWQ67_11880</name>
</gene>